<protein>
    <recommendedName>
        <fullName evidence="7">Sorting nexin-3</fullName>
    </recommendedName>
</protein>
<evidence type="ECO:0000259" key="22">
    <source>
        <dbReference type="PROSITE" id="PS50913"/>
    </source>
</evidence>
<dbReference type="GO" id="GO:0032456">
    <property type="term" value="P:endocytic recycling"/>
    <property type="evidence" value="ECO:0007669"/>
    <property type="project" value="TreeGrafter"/>
</dbReference>
<organism evidence="23 24">
    <name type="scientific">Meloidogyne javanica</name>
    <name type="common">Root-knot nematode worm</name>
    <dbReference type="NCBI Taxonomy" id="6303"/>
    <lineage>
        <taxon>Eukaryota</taxon>
        <taxon>Metazoa</taxon>
        <taxon>Ecdysozoa</taxon>
        <taxon>Nematoda</taxon>
        <taxon>Chromadorea</taxon>
        <taxon>Rhabditida</taxon>
        <taxon>Tylenchina</taxon>
        <taxon>Tylenchomorpha</taxon>
        <taxon>Tylenchoidea</taxon>
        <taxon>Meloidogynidae</taxon>
        <taxon>Meloidogyninae</taxon>
        <taxon>Meloidogyne</taxon>
        <taxon>Meloidogyne incognita group</taxon>
    </lineage>
</organism>
<feature type="compositionally biased region" description="Polar residues" evidence="19">
    <location>
        <begin position="142"/>
        <end position="151"/>
    </location>
</feature>
<evidence type="ECO:0000256" key="5">
    <source>
        <dbReference type="ARBA" id="ARBA00009436"/>
    </source>
</evidence>
<comment type="subcellular location">
    <subcellularLocation>
        <location evidence="4">Cytoplasm</location>
    </subcellularLocation>
    <subcellularLocation>
        <location evidence="3">Endoplasmic reticulum membrane</location>
        <topology evidence="3">Multi-pass membrane protein</topology>
    </subcellularLocation>
    <subcellularLocation>
        <location evidence="2">Golgi apparatus membrane</location>
        <topology evidence="2">Peripheral membrane protein</topology>
        <orientation evidence="2">Cytoplasmic side</orientation>
    </subcellularLocation>
    <subcellularLocation>
        <location evidence="1">Prevacuolar compartment membrane</location>
        <topology evidence="1">Peripheral membrane protein</topology>
        <orientation evidence="1">Cytoplasmic side</orientation>
    </subcellularLocation>
</comment>
<dbReference type="PANTHER" id="PTHR45963:SF2">
    <property type="entry name" value="RE52028P"/>
    <property type="match status" value="1"/>
</dbReference>
<evidence type="ECO:0000256" key="20">
    <source>
        <dbReference type="SAM" id="Phobius"/>
    </source>
</evidence>
<dbReference type="InterPro" id="IPR036871">
    <property type="entry name" value="PX_dom_sf"/>
</dbReference>
<feature type="domain" description="GRIP" evidence="22">
    <location>
        <begin position="810"/>
        <end position="860"/>
    </location>
</feature>
<evidence type="ECO:0000256" key="17">
    <source>
        <dbReference type="ARBA" id="ARBA00025533"/>
    </source>
</evidence>
<evidence type="ECO:0000256" key="3">
    <source>
        <dbReference type="ARBA" id="ARBA00004477"/>
    </source>
</evidence>
<evidence type="ECO:0000313" key="24">
    <source>
        <dbReference type="WBParaSite" id="scaffold1935_cov190.g3898"/>
    </source>
</evidence>
<dbReference type="GO" id="GO:0034499">
    <property type="term" value="P:late endosome to Golgi transport"/>
    <property type="evidence" value="ECO:0007669"/>
    <property type="project" value="TreeGrafter"/>
</dbReference>
<evidence type="ECO:0000256" key="13">
    <source>
        <dbReference type="ARBA" id="ARBA00022989"/>
    </source>
</evidence>
<proteinExistence type="inferred from homology"/>
<keyword evidence="8" id="KW-0813">Transport</keyword>
<reference evidence="24" key="1">
    <citation type="submission" date="2022-11" db="UniProtKB">
        <authorList>
            <consortium name="WormBaseParasite"/>
        </authorList>
    </citation>
    <scope>IDENTIFICATION</scope>
</reference>
<evidence type="ECO:0000256" key="16">
    <source>
        <dbReference type="ARBA" id="ARBA00023136"/>
    </source>
</evidence>
<evidence type="ECO:0000256" key="6">
    <source>
        <dbReference type="ARBA" id="ARBA00010883"/>
    </source>
</evidence>
<dbReference type="PROSITE" id="PS50913">
    <property type="entry name" value="GRIP"/>
    <property type="match status" value="1"/>
</dbReference>
<evidence type="ECO:0000256" key="15">
    <source>
        <dbReference type="ARBA" id="ARBA00023121"/>
    </source>
</evidence>
<feature type="domain" description="PX" evidence="21">
    <location>
        <begin position="884"/>
        <end position="1008"/>
    </location>
</feature>
<comment type="similarity">
    <text evidence="5">Belongs to the EMC6 family.</text>
</comment>
<dbReference type="PROSITE" id="PS50195">
    <property type="entry name" value="PX"/>
    <property type="match status" value="1"/>
</dbReference>
<dbReference type="SUPFAM" id="SSF64268">
    <property type="entry name" value="PX domain"/>
    <property type="match status" value="1"/>
</dbReference>
<feature type="coiled-coil region" evidence="18">
    <location>
        <begin position="762"/>
        <end position="814"/>
    </location>
</feature>
<evidence type="ECO:0000256" key="1">
    <source>
        <dbReference type="ARBA" id="ARBA00004179"/>
    </source>
</evidence>
<dbReference type="InterPro" id="IPR051074">
    <property type="entry name" value="Sorting_Nexin"/>
</dbReference>
<evidence type="ECO:0000256" key="4">
    <source>
        <dbReference type="ARBA" id="ARBA00004496"/>
    </source>
</evidence>
<keyword evidence="23" id="KW-1185">Reference proteome</keyword>
<dbReference type="GO" id="GO:0015031">
    <property type="term" value="P:protein transport"/>
    <property type="evidence" value="ECO:0007669"/>
    <property type="project" value="UniProtKB-KW"/>
</dbReference>
<keyword evidence="16 20" id="KW-0472">Membrane</keyword>
<keyword evidence="9" id="KW-0963">Cytoplasm</keyword>
<name>A0A915LUA2_MELJA</name>
<evidence type="ECO:0000256" key="11">
    <source>
        <dbReference type="ARBA" id="ARBA00022824"/>
    </source>
</evidence>
<feature type="coiled-coil region" evidence="18">
    <location>
        <begin position="193"/>
        <end position="375"/>
    </location>
</feature>
<evidence type="ECO:0000259" key="21">
    <source>
        <dbReference type="PROSITE" id="PS50195"/>
    </source>
</evidence>
<evidence type="ECO:0000256" key="10">
    <source>
        <dbReference type="ARBA" id="ARBA00022692"/>
    </source>
</evidence>
<dbReference type="GO" id="GO:0032266">
    <property type="term" value="F:phosphatidylinositol-3-phosphate binding"/>
    <property type="evidence" value="ECO:0007669"/>
    <property type="project" value="TreeGrafter"/>
</dbReference>
<evidence type="ECO:0000256" key="18">
    <source>
        <dbReference type="SAM" id="Coils"/>
    </source>
</evidence>
<comment type="function">
    <text evidence="17">Required for retention of late Golgi membrane proteins. Component of the retrieval machinery that functions by direct interaction with the cytosolic tails of certain TGN membrane proteins during the sorting/budding process at the prevacuolar compartment. Binds phosphatidylinositol 3-phosphate (PtdIns(P3)).</text>
</comment>
<feature type="region of interest" description="Disordered" evidence="19">
    <location>
        <begin position="610"/>
        <end position="649"/>
    </location>
</feature>
<evidence type="ECO:0000256" key="9">
    <source>
        <dbReference type="ARBA" id="ARBA00022490"/>
    </source>
</evidence>
<dbReference type="Pfam" id="PF00787">
    <property type="entry name" value="PX"/>
    <property type="match status" value="1"/>
</dbReference>
<feature type="region of interest" description="Disordered" evidence="19">
    <location>
        <begin position="127"/>
        <end position="165"/>
    </location>
</feature>
<dbReference type="GO" id="GO:0031901">
    <property type="term" value="C:early endosome membrane"/>
    <property type="evidence" value="ECO:0007669"/>
    <property type="project" value="TreeGrafter"/>
</dbReference>
<evidence type="ECO:0000256" key="8">
    <source>
        <dbReference type="ARBA" id="ARBA00022448"/>
    </source>
</evidence>
<comment type="similarity">
    <text evidence="6">Belongs to the sorting nexin family.</text>
</comment>
<dbReference type="SMART" id="SM00755">
    <property type="entry name" value="Grip"/>
    <property type="match status" value="1"/>
</dbReference>
<evidence type="ECO:0000256" key="2">
    <source>
        <dbReference type="ARBA" id="ARBA00004255"/>
    </source>
</evidence>
<dbReference type="Proteomes" id="UP000887561">
    <property type="component" value="Unplaced"/>
</dbReference>
<dbReference type="GO" id="GO:0030904">
    <property type="term" value="C:retromer complex"/>
    <property type="evidence" value="ECO:0007669"/>
    <property type="project" value="TreeGrafter"/>
</dbReference>
<dbReference type="GO" id="GO:0000139">
    <property type="term" value="C:Golgi membrane"/>
    <property type="evidence" value="ECO:0007669"/>
    <property type="project" value="UniProtKB-SubCell"/>
</dbReference>
<accession>A0A915LUA2</accession>
<feature type="coiled-coil region" evidence="18">
    <location>
        <begin position="513"/>
        <end position="587"/>
    </location>
</feature>
<feature type="transmembrane region" description="Helical" evidence="20">
    <location>
        <begin position="31"/>
        <end position="54"/>
    </location>
</feature>
<evidence type="ECO:0000256" key="12">
    <source>
        <dbReference type="ARBA" id="ARBA00022927"/>
    </source>
</evidence>
<dbReference type="Pfam" id="PF07019">
    <property type="entry name" value="EMC6"/>
    <property type="match status" value="1"/>
</dbReference>
<evidence type="ECO:0000313" key="23">
    <source>
        <dbReference type="Proteomes" id="UP000887561"/>
    </source>
</evidence>
<keyword evidence="11" id="KW-0256">Endoplasmic reticulum</keyword>
<dbReference type="InterPro" id="IPR000237">
    <property type="entry name" value="GRIP_dom"/>
</dbReference>
<evidence type="ECO:0000256" key="7">
    <source>
        <dbReference type="ARBA" id="ARBA00020436"/>
    </source>
</evidence>
<dbReference type="PANTHER" id="PTHR45963">
    <property type="entry name" value="RE52028P"/>
    <property type="match status" value="1"/>
</dbReference>
<dbReference type="GO" id="GO:0005789">
    <property type="term" value="C:endoplasmic reticulum membrane"/>
    <property type="evidence" value="ECO:0007669"/>
    <property type="project" value="UniProtKB-SubCell"/>
</dbReference>
<dbReference type="InterPro" id="IPR029008">
    <property type="entry name" value="EMC6-like"/>
</dbReference>
<keyword evidence="14" id="KW-0333">Golgi apparatus</keyword>
<keyword evidence="12" id="KW-0653">Protein transport</keyword>
<keyword evidence="18" id="KW-0175">Coiled coil</keyword>
<keyword evidence="15" id="KW-0446">Lipid-binding</keyword>
<dbReference type="InterPro" id="IPR001683">
    <property type="entry name" value="PX_dom"/>
</dbReference>
<dbReference type="Pfam" id="PF01465">
    <property type="entry name" value="GRIP"/>
    <property type="match status" value="1"/>
</dbReference>
<keyword evidence="10 20" id="KW-0812">Transmembrane</keyword>
<keyword evidence="13 20" id="KW-1133">Transmembrane helix</keyword>
<dbReference type="Gene3D" id="3.30.1520.10">
    <property type="entry name" value="Phox-like domain"/>
    <property type="match status" value="1"/>
</dbReference>
<dbReference type="SMART" id="SM00312">
    <property type="entry name" value="PX"/>
    <property type="match status" value="1"/>
</dbReference>
<sequence length="1019" mass="116449">MFNEAAVRNNFYVLEQSRTCQSAVSGIASGILGLTGIMGFVFYFVCVVIQALIWDYKAGFQWTSFFTKRSLLMTCSKCTQLENELEQKNAQIVHYEGKISVTVNAYKMLETQKQSLEVALGVLSEKMPDETNSEGNQEDSSIENSAETSSQLKEESDDKISSKAKSQLQSLRDAIATLTLINKRKEIEFKRDRRTLLEAKEEAQKRATKFEDQLNQQLQKTKSQNLRRLREQLAESQSELERAMTENGMILAEMQQQYGREKRRSENLENQITEMSQRLALKDDLLKRAEIQLKELPKLEQEIHVLRKRAELTPSVCVIRDELENVKANSEQEVATLRTRYAMQSAQMRERDSRIEQLEKRLHEISEKYAFAEHKSNGFVEKCAELEKELAMNLEKIRTESESENVDKLIEHFNALFNQIRELRPDLNIAAVLPSEFSPTTHFNQQIVESPSLTNSEDHIITSDRLSPGLLGVNSPEISRNTSSVSLSAAGGVGYCDSCLASRRELNVFKSRIAQLQGKLGTLEINHEKTKREHESAADLLRERIIELETNQNKRYSQLTANAREKVAELEDELQKQRARMLEIVAEKDREIEFTKSSLAAFYSRNYGPYPPSGDLQHNLPMDPPQQSTRKYSVSSPLDSPGFSSTHQPQSYKKCTFRITNQKQPPSSPLCKDAVAISDICRDFTEDNVGAVSSEVGCGSPISAQSNEHLDFSASFQSSLQNRRKSSRPVSFHFGGEGSLIAGAAARNIFYEQELCKREQEIGELRNVIRLLEMKVRDIEQAMLLKDVQYLQIIETLKEEIRILESRLSLASSQTNLAYLRNIFVQFLNQNSANGRKHILKAIGAVLQLTPIEMGRVDQKFTITKLMSAAATQRLQAKRQTLDEAYAPPANFLEIEVVNPNRYTDYEVRLRTNLPVFKHKESSVRRRYSDFEWLRNELERDSKIIVPLLPGKALKRQLPFRNDDGIFDETFIEERRKGLEQFLNKVAGHPLAQNEKSLHIFLQMTELDKNYIPGRIRTA</sequence>
<feature type="compositionally biased region" description="Polar residues" evidence="19">
    <location>
        <begin position="625"/>
        <end position="649"/>
    </location>
</feature>
<dbReference type="AlphaFoldDB" id="A0A915LUA2"/>
<evidence type="ECO:0000256" key="19">
    <source>
        <dbReference type="SAM" id="MobiDB-lite"/>
    </source>
</evidence>
<dbReference type="CDD" id="cd06894">
    <property type="entry name" value="PX_SNX3_like"/>
    <property type="match status" value="1"/>
</dbReference>
<dbReference type="WBParaSite" id="scaffold1935_cov190.g3898">
    <property type="protein sequence ID" value="scaffold1935_cov190.g3898"/>
    <property type="gene ID" value="scaffold1935_cov190.g3898"/>
</dbReference>
<feature type="compositionally biased region" description="Basic and acidic residues" evidence="19">
    <location>
        <begin position="152"/>
        <end position="161"/>
    </location>
</feature>
<evidence type="ECO:0000256" key="14">
    <source>
        <dbReference type="ARBA" id="ARBA00023034"/>
    </source>
</evidence>